<gene>
    <name evidence="11" type="primary">fluC</name>
    <name evidence="11" type="synonym">crcB</name>
    <name evidence="12" type="ORF">EDC39_10766</name>
</gene>
<comment type="catalytic activity">
    <reaction evidence="10">
        <text>fluoride(in) = fluoride(out)</text>
        <dbReference type="Rhea" id="RHEA:76159"/>
        <dbReference type="ChEBI" id="CHEBI:17051"/>
    </reaction>
    <physiologicalReaction direction="left-to-right" evidence="10">
        <dbReference type="Rhea" id="RHEA:76160"/>
    </physiologicalReaction>
</comment>
<evidence type="ECO:0000256" key="5">
    <source>
        <dbReference type="ARBA" id="ARBA00022989"/>
    </source>
</evidence>
<keyword evidence="4 11" id="KW-0812">Transmembrane</keyword>
<dbReference type="GO" id="GO:0140114">
    <property type="term" value="P:cellular detoxification of fluoride"/>
    <property type="evidence" value="ECO:0007669"/>
    <property type="project" value="UniProtKB-UniRule"/>
</dbReference>
<dbReference type="GO" id="GO:0046872">
    <property type="term" value="F:metal ion binding"/>
    <property type="evidence" value="ECO:0007669"/>
    <property type="project" value="UniProtKB-KW"/>
</dbReference>
<dbReference type="EMBL" id="VNIB01000007">
    <property type="protein sequence ID" value="TYO98271.1"/>
    <property type="molecule type" value="Genomic_DNA"/>
</dbReference>
<dbReference type="InterPro" id="IPR003691">
    <property type="entry name" value="FluC"/>
</dbReference>
<organism evidence="12 13">
    <name type="scientific">Geothermobacter ehrlichii</name>
    <dbReference type="NCBI Taxonomy" id="213224"/>
    <lineage>
        <taxon>Bacteria</taxon>
        <taxon>Pseudomonadati</taxon>
        <taxon>Thermodesulfobacteriota</taxon>
        <taxon>Desulfuromonadia</taxon>
        <taxon>Desulfuromonadales</taxon>
        <taxon>Geothermobacteraceae</taxon>
        <taxon>Geothermobacter</taxon>
    </lineage>
</organism>
<feature type="binding site" evidence="11">
    <location>
        <position position="74"/>
    </location>
    <ligand>
        <name>Na(+)</name>
        <dbReference type="ChEBI" id="CHEBI:29101"/>
        <note>structural</note>
    </ligand>
</feature>
<keyword evidence="7 11" id="KW-0472">Membrane</keyword>
<dbReference type="RefSeq" id="WP_148896041.1">
    <property type="nucleotide sequence ID" value="NZ_VNIB01000007.1"/>
</dbReference>
<dbReference type="AlphaFoldDB" id="A0A5D3WJ20"/>
<keyword evidence="5 11" id="KW-1133">Transmembrane helix</keyword>
<evidence type="ECO:0000256" key="9">
    <source>
        <dbReference type="ARBA" id="ARBA00035120"/>
    </source>
</evidence>
<dbReference type="Pfam" id="PF02537">
    <property type="entry name" value="CRCB"/>
    <property type="match status" value="1"/>
</dbReference>
<comment type="function">
    <text evidence="11">Fluoride-specific ion channel. Important for reducing fluoride concentration in the cell, thus reducing its toxicity.</text>
</comment>
<keyword evidence="11" id="KW-0813">Transport</keyword>
<comment type="caution">
    <text evidence="12">The sequence shown here is derived from an EMBL/GenBank/DDBJ whole genome shotgun (WGS) entry which is preliminary data.</text>
</comment>
<keyword evidence="6 11" id="KW-0406">Ion transport</keyword>
<keyword evidence="11" id="KW-0915">Sodium</keyword>
<keyword evidence="2 11" id="KW-1003">Cell membrane</keyword>
<proteinExistence type="inferred from homology"/>
<accession>A0A5D3WJ20</accession>
<dbReference type="PANTHER" id="PTHR28259:SF1">
    <property type="entry name" value="FLUORIDE EXPORT PROTEIN 1-RELATED"/>
    <property type="match status" value="1"/>
</dbReference>
<comment type="activity regulation">
    <text evidence="11">Na(+) is not transported, but it plays an essential structural role and its presence is essential for fluoride channel function.</text>
</comment>
<comment type="similarity">
    <text evidence="9 11">Belongs to the fluoride channel Fluc/FEX (TC 1.A.43) family.</text>
</comment>
<dbReference type="GO" id="GO:0005886">
    <property type="term" value="C:plasma membrane"/>
    <property type="evidence" value="ECO:0007669"/>
    <property type="project" value="UniProtKB-SubCell"/>
</dbReference>
<evidence type="ECO:0000256" key="4">
    <source>
        <dbReference type="ARBA" id="ARBA00022692"/>
    </source>
</evidence>
<evidence type="ECO:0000256" key="1">
    <source>
        <dbReference type="ARBA" id="ARBA00004651"/>
    </source>
</evidence>
<name>A0A5D3WJ20_9BACT</name>
<feature type="transmembrane region" description="Helical" evidence="11">
    <location>
        <begin position="102"/>
        <end position="120"/>
    </location>
</feature>
<evidence type="ECO:0000256" key="3">
    <source>
        <dbReference type="ARBA" id="ARBA00022519"/>
    </source>
</evidence>
<keyword evidence="13" id="KW-1185">Reference proteome</keyword>
<evidence type="ECO:0000256" key="7">
    <source>
        <dbReference type="ARBA" id="ARBA00023136"/>
    </source>
</evidence>
<reference evidence="12 13" key="1">
    <citation type="submission" date="2019-07" db="EMBL/GenBank/DDBJ databases">
        <title>Genomic Encyclopedia of Type Strains, Phase IV (KMG-IV): sequencing the most valuable type-strain genomes for metagenomic binning, comparative biology and taxonomic classification.</title>
        <authorList>
            <person name="Goeker M."/>
        </authorList>
    </citation>
    <scope>NUCLEOTIDE SEQUENCE [LARGE SCALE GENOMIC DNA]</scope>
    <source>
        <strain evidence="12 13">SS015</strain>
    </source>
</reference>
<keyword evidence="8 11" id="KW-0407">Ion channel</keyword>
<dbReference type="OrthoDB" id="9806299at2"/>
<dbReference type="NCBIfam" id="TIGR00494">
    <property type="entry name" value="crcB"/>
    <property type="match status" value="1"/>
</dbReference>
<evidence type="ECO:0000256" key="10">
    <source>
        <dbReference type="ARBA" id="ARBA00035585"/>
    </source>
</evidence>
<evidence type="ECO:0000256" key="11">
    <source>
        <dbReference type="HAMAP-Rule" id="MF_00454"/>
    </source>
</evidence>
<dbReference type="PANTHER" id="PTHR28259">
    <property type="entry name" value="FLUORIDE EXPORT PROTEIN 1-RELATED"/>
    <property type="match status" value="1"/>
</dbReference>
<feature type="binding site" evidence="11">
    <location>
        <position position="77"/>
    </location>
    <ligand>
        <name>Na(+)</name>
        <dbReference type="ChEBI" id="CHEBI:29101"/>
        <note>structural</note>
    </ligand>
</feature>
<feature type="transmembrane region" description="Helical" evidence="11">
    <location>
        <begin position="32"/>
        <end position="50"/>
    </location>
</feature>
<dbReference type="Proteomes" id="UP000324159">
    <property type="component" value="Unassembled WGS sequence"/>
</dbReference>
<evidence type="ECO:0000256" key="2">
    <source>
        <dbReference type="ARBA" id="ARBA00022475"/>
    </source>
</evidence>
<dbReference type="HAMAP" id="MF_00454">
    <property type="entry name" value="FluC"/>
    <property type="match status" value="1"/>
</dbReference>
<keyword evidence="3" id="KW-0997">Cell inner membrane</keyword>
<keyword evidence="11" id="KW-0479">Metal-binding</keyword>
<evidence type="ECO:0000256" key="8">
    <source>
        <dbReference type="ARBA" id="ARBA00023303"/>
    </source>
</evidence>
<protein>
    <recommendedName>
        <fullName evidence="11">Fluoride-specific ion channel FluC</fullName>
    </recommendedName>
</protein>
<evidence type="ECO:0000313" key="13">
    <source>
        <dbReference type="Proteomes" id="UP000324159"/>
    </source>
</evidence>
<feature type="transmembrane region" description="Helical" evidence="11">
    <location>
        <begin position="62"/>
        <end position="82"/>
    </location>
</feature>
<comment type="subcellular location">
    <subcellularLocation>
        <location evidence="1 11">Cell membrane</location>
        <topology evidence="1 11">Multi-pass membrane protein</topology>
    </subcellularLocation>
</comment>
<sequence length="123" mass="13219">MQLLYITVFGGLGCLSRYLVSGWVYALAGRALPWGTLAVNVVGSLLLGFLMESGLRSTLIPAEIRMGLTTGFMGGFTTFSTFSYETVRLLEEGSWLQAGANMALNLAVCVASALFGIWLARQI</sequence>
<evidence type="ECO:0000256" key="6">
    <source>
        <dbReference type="ARBA" id="ARBA00023065"/>
    </source>
</evidence>
<evidence type="ECO:0000313" key="12">
    <source>
        <dbReference type="EMBL" id="TYO98271.1"/>
    </source>
</evidence>
<dbReference type="GO" id="GO:0062054">
    <property type="term" value="F:fluoride channel activity"/>
    <property type="evidence" value="ECO:0007669"/>
    <property type="project" value="UniProtKB-UniRule"/>
</dbReference>